<evidence type="ECO:0000256" key="1">
    <source>
        <dbReference type="ARBA" id="ARBA00004479"/>
    </source>
</evidence>
<protein>
    <submittedName>
        <fullName evidence="9">Uncharacterized protein</fullName>
    </submittedName>
</protein>
<dbReference type="InterPro" id="IPR013783">
    <property type="entry name" value="Ig-like_fold"/>
</dbReference>
<feature type="domain" description="Ig-like" evidence="7">
    <location>
        <begin position="1"/>
        <end position="62"/>
    </location>
</feature>
<evidence type="ECO:0000256" key="3">
    <source>
        <dbReference type="ARBA" id="ARBA00022989"/>
    </source>
</evidence>
<keyword evidence="6" id="KW-0472">Membrane</keyword>
<feature type="region of interest" description="Disordered" evidence="5">
    <location>
        <begin position="927"/>
        <end position="976"/>
    </location>
</feature>
<dbReference type="eggNOG" id="KOG0613">
    <property type="taxonomic scope" value="Eukaryota"/>
</dbReference>
<reference evidence="9 10" key="1">
    <citation type="journal article" date="2007" name="Science">
        <title>Sea anemone genome reveals ancestral eumetazoan gene repertoire and genomic organization.</title>
        <authorList>
            <person name="Putnam N.H."/>
            <person name="Srivastava M."/>
            <person name="Hellsten U."/>
            <person name="Dirks B."/>
            <person name="Chapman J."/>
            <person name="Salamov A."/>
            <person name="Terry A."/>
            <person name="Shapiro H."/>
            <person name="Lindquist E."/>
            <person name="Kapitonov V.V."/>
            <person name="Jurka J."/>
            <person name="Genikhovich G."/>
            <person name="Grigoriev I.V."/>
            <person name="Lucas S.M."/>
            <person name="Steele R.E."/>
            <person name="Finnerty J.R."/>
            <person name="Technau U."/>
            <person name="Martindale M.Q."/>
            <person name="Rokhsar D.S."/>
        </authorList>
    </citation>
    <scope>NUCLEOTIDE SEQUENCE [LARGE SCALE GENOMIC DNA]</scope>
    <source>
        <strain evidence="10">CH2 X CH6</strain>
    </source>
</reference>
<dbReference type="SUPFAM" id="SSF49265">
    <property type="entry name" value="Fibronectin type III"/>
    <property type="match status" value="1"/>
</dbReference>
<keyword evidence="3 6" id="KW-1133">Transmembrane helix</keyword>
<dbReference type="InterPro" id="IPR036116">
    <property type="entry name" value="FN3_sf"/>
</dbReference>
<proteinExistence type="predicted"/>
<dbReference type="InterPro" id="IPR051116">
    <property type="entry name" value="Surface_Rcpt/Adhesion_Mol"/>
</dbReference>
<comment type="subcellular location">
    <subcellularLocation>
        <location evidence="1">Membrane</location>
        <topology evidence="1">Single-pass type I membrane protein</topology>
    </subcellularLocation>
</comment>
<dbReference type="HOGENOM" id="CLU_272901_0_0_1"/>
<evidence type="ECO:0000256" key="5">
    <source>
        <dbReference type="SAM" id="MobiDB-lite"/>
    </source>
</evidence>
<evidence type="ECO:0000313" key="9">
    <source>
        <dbReference type="EMBL" id="EDO30915.1"/>
    </source>
</evidence>
<feature type="domain" description="Ig-like" evidence="7">
    <location>
        <begin position="153"/>
        <end position="231"/>
    </location>
</feature>
<feature type="region of interest" description="Disordered" evidence="5">
    <location>
        <begin position="869"/>
        <end position="889"/>
    </location>
</feature>
<dbReference type="AlphaFoldDB" id="A7SZF1"/>
<organism evidence="9 10">
    <name type="scientific">Nematostella vectensis</name>
    <name type="common">Starlet sea anemone</name>
    <dbReference type="NCBI Taxonomy" id="45351"/>
    <lineage>
        <taxon>Eukaryota</taxon>
        <taxon>Metazoa</taxon>
        <taxon>Cnidaria</taxon>
        <taxon>Anthozoa</taxon>
        <taxon>Hexacorallia</taxon>
        <taxon>Actiniaria</taxon>
        <taxon>Edwardsiidae</taxon>
        <taxon>Nematostella</taxon>
    </lineage>
</organism>
<evidence type="ECO:0000256" key="6">
    <source>
        <dbReference type="SAM" id="Phobius"/>
    </source>
</evidence>
<dbReference type="Pfam" id="PF13895">
    <property type="entry name" value="Ig_2"/>
    <property type="match status" value="1"/>
</dbReference>
<feature type="region of interest" description="Disordered" evidence="5">
    <location>
        <begin position="658"/>
        <end position="690"/>
    </location>
</feature>
<dbReference type="PANTHER" id="PTHR11973">
    <property type="entry name" value="CELL SURFACE GLYCOPROTEIN MUC18-RELATED"/>
    <property type="match status" value="1"/>
</dbReference>
<feature type="region of interest" description="Disordered" evidence="5">
    <location>
        <begin position="792"/>
        <end position="819"/>
    </location>
</feature>
<feature type="transmembrane region" description="Helical" evidence="6">
    <location>
        <begin position="600"/>
        <end position="623"/>
    </location>
</feature>
<dbReference type="EMBL" id="DS469964">
    <property type="protein sequence ID" value="EDO30915.1"/>
    <property type="molecule type" value="Genomic_DNA"/>
</dbReference>
<dbReference type="PROSITE" id="PS50835">
    <property type="entry name" value="IG_LIKE"/>
    <property type="match status" value="2"/>
</dbReference>
<dbReference type="Proteomes" id="UP000001593">
    <property type="component" value="Unassembled WGS sequence"/>
</dbReference>
<dbReference type="Pfam" id="PF13927">
    <property type="entry name" value="Ig_3"/>
    <property type="match status" value="1"/>
</dbReference>
<dbReference type="PANTHER" id="PTHR11973:SF21">
    <property type="entry name" value="IG-LIKE DOMAIN-CONTAINING PROTEIN"/>
    <property type="match status" value="1"/>
</dbReference>
<gene>
    <name evidence="9" type="ORF">NEMVEDRAFT_v1g219947</name>
</gene>
<accession>A7SZF1</accession>
<evidence type="ECO:0000256" key="4">
    <source>
        <dbReference type="ARBA" id="ARBA00023180"/>
    </source>
</evidence>
<keyword evidence="4" id="KW-0325">Glycoprotein</keyword>
<evidence type="ECO:0000259" key="8">
    <source>
        <dbReference type="PROSITE" id="PS50853"/>
    </source>
</evidence>
<dbReference type="InterPro" id="IPR003598">
    <property type="entry name" value="Ig_sub2"/>
</dbReference>
<feature type="domain" description="Fibronectin type-III" evidence="8">
    <location>
        <begin position="491"/>
        <end position="583"/>
    </location>
</feature>
<name>A7SZF1_NEMVE</name>
<dbReference type="SMART" id="SM00409">
    <property type="entry name" value="IG"/>
    <property type="match status" value="2"/>
</dbReference>
<dbReference type="InParanoid" id="A7SZF1"/>
<dbReference type="GO" id="GO:0005886">
    <property type="term" value="C:plasma membrane"/>
    <property type="evidence" value="ECO:0000318"/>
    <property type="project" value="GO_Central"/>
</dbReference>
<feature type="compositionally biased region" description="Polar residues" evidence="5">
    <location>
        <begin position="877"/>
        <end position="889"/>
    </location>
</feature>
<evidence type="ECO:0000259" key="7">
    <source>
        <dbReference type="PROSITE" id="PS50835"/>
    </source>
</evidence>
<dbReference type="InterPro" id="IPR007110">
    <property type="entry name" value="Ig-like_dom"/>
</dbReference>
<dbReference type="InterPro" id="IPR003961">
    <property type="entry name" value="FN3_dom"/>
</dbReference>
<feature type="region of interest" description="Disordered" evidence="5">
    <location>
        <begin position="723"/>
        <end position="775"/>
    </location>
</feature>
<dbReference type="CDD" id="cd00096">
    <property type="entry name" value="Ig"/>
    <property type="match status" value="2"/>
</dbReference>
<feature type="compositionally biased region" description="Basic and acidic residues" evidence="5">
    <location>
        <begin position="809"/>
        <end position="819"/>
    </location>
</feature>
<feature type="compositionally biased region" description="Polar residues" evidence="5">
    <location>
        <begin position="676"/>
        <end position="690"/>
    </location>
</feature>
<dbReference type="InterPro" id="IPR003599">
    <property type="entry name" value="Ig_sub"/>
</dbReference>
<dbReference type="SMART" id="SM00408">
    <property type="entry name" value="IGc2"/>
    <property type="match status" value="1"/>
</dbReference>
<keyword evidence="10" id="KW-1185">Reference proteome</keyword>
<sequence>MRCIASGTAPLRVAIFHPNGSVLTNTGIYTFSPITRRDGGTYTCTVNNGNECSNDTNTTSITVNYKPENTELIPNEHIGCVRDVVSLNCSALANPNNINYTLYRNDTALASNMNGKFVISLNASGLSIFKCVPSNEVGNGENKSGFFAVKDPPRITSFTSPQIEVEGSDVTMRCIASGTAPLRVAIFHPNGSVLTNTGSYTFSPITRRDGGTYTCTVNNGNECPAYTRTTSITVIYASLNKPNAICLANDALTNVTVEMKTNLLQPPVVTCTTGRASLISFSADNKNAFYAVPLKRGQNISCSVEGYPLANITFYLDIRRTNLIMSWRIRNKNAIQKDGKWDVTDNDRQQIENLEYFKSELLKNAPNYGLDIDPNSVKPLAAIPSNNVPLPLTTQAAPITAATPTTAATTKPGKCLTGLGLFGEEVRESIDTTCLKGIFLSYGSGSVLVYVSLVLTANIADPFVLLKHALVKNAPRYGFAIEPASVKIQLPESLPQLSDVMPASSSLKVTWSNATRNSQCTMRARPLAGASRDWVTSSGVSNSALLSCVLNNLKPDTLYEVEVTVSVRGDTRRDTVYIRTTQSGVIIGTAVEVNDQNSTIVGLAVLVAILFLVIICLIVYIAVLKRAGLTAKRERSEADNPGYSGFQNVAMQENVNQDVAPSDNRGPTPDPIPQYESVNNTPAQPTNRSNVTQYEDVTQGSNVTQYEDITQEGNVTQYKAMNRHASRDRHVPGNRQYDSVDSTRMSRWNPPARRARNDTGDQGEPGYENTRKRGLPHEVYQSLQATTQHSENAHYAPLHPGTRIAARPGGRDERGVGTDIRGSEYQELNRAKTTDPCYQPNVAMQENVNQDRNTIPGMGDYEVDYRGHNPDPIPQYESVNNAQTQPPNRRNVTQYEDVTQGSNVTQYEDVTQEGNVTQYEAMNRHASRDRHVPGNRQYDCVDSTRMSRQNPPARRARNDTGDQGEPGYENTRKRGLPHEVYQSLQATTQHSENAQYAPLHPGTLIAARPGGRDERGVGTDIRGTEERSSSMGSIDLVFLVGALVCLIITSTDASSGTWQWQYNTSVCSNDDENATLTWRVTLNSGEEIGAVSIWRQPVKAGGSPVQMYSTTSGKGSAFSDRVMSVSFTGSSPVYDVVFILKVNNSKDGFGTKQIQCRVNSKNFLVGQAASDTILKVQGNELI</sequence>
<dbReference type="InterPro" id="IPR036179">
    <property type="entry name" value="Ig-like_dom_sf"/>
</dbReference>
<evidence type="ECO:0000256" key="2">
    <source>
        <dbReference type="ARBA" id="ARBA00022692"/>
    </source>
</evidence>
<dbReference type="SUPFAM" id="SSF48726">
    <property type="entry name" value="Immunoglobulin"/>
    <property type="match status" value="3"/>
</dbReference>
<keyword evidence="2 6" id="KW-0812">Transmembrane</keyword>
<dbReference type="Gene3D" id="2.60.40.10">
    <property type="entry name" value="Immunoglobulins"/>
    <property type="match status" value="3"/>
</dbReference>
<feature type="compositionally biased region" description="Polar residues" evidence="5">
    <location>
        <begin position="736"/>
        <end position="746"/>
    </location>
</feature>
<evidence type="ECO:0000313" key="10">
    <source>
        <dbReference type="Proteomes" id="UP000001593"/>
    </source>
</evidence>
<dbReference type="PhylomeDB" id="A7SZF1"/>
<dbReference type="PROSITE" id="PS50853">
    <property type="entry name" value="FN3"/>
    <property type="match status" value="1"/>
</dbReference>